<reference evidence="2" key="1">
    <citation type="submission" date="2021-06" db="EMBL/GenBank/DDBJ databases">
        <authorList>
            <person name="Arsene-Ploetze F."/>
        </authorList>
    </citation>
    <scope>NUCLEOTIDE SEQUENCE</scope>
    <source>
        <strain evidence="2">SBRY1</strain>
    </source>
</reference>
<evidence type="ECO:0000256" key="1">
    <source>
        <dbReference type="SAM" id="MobiDB-lite"/>
    </source>
</evidence>
<organism evidence="2 3">
    <name type="scientific">Actinacidiphila bryophytorum</name>
    <dbReference type="NCBI Taxonomy" id="1436133"/>
    <lineage>
        <taxon>Bacteria</taxon>
        <taxon>Bacillati</taxon>
        <taxon>Actinomycetota</taxon>
        <taxon>Actinomycetes</taxon>
        <taxon>Kitasatosporales</taxon>
        <taxon>Streptomycetaceae</taxon>
        <taxon>Actinacidiphila</taxon>
    </lineage>
</organism>
<feature type="region of interest" description="Disordered" evidence="1">
    <location>
        <begin position="1"/>
        <end position="31"/>
    </location>
</feature>
<name>A0A9W4E1H7_9ACTN</name>
<comment type="caution">
    <text evidence="2">The sequence shown here is derived from an EMBL/GenBank/DDBJ whole genome shotgun (WGS) entry which is preliminary data.</text>
</comment>
<gene>
    <name evidence="2" type="ORF">SBRY_10525</name>
</gene>
<feature type="region of interest" description="Disordered" evidence="1">
    <location>
        <begin position="152"/>
        <end position="234"/>
    </location>
</feature>
<proteinExistence type="predicted"/>
<feature type="compositionally biased region" description="Basic and acidic residues" evidence="1">
    <location>
        <begin position="468"/>
        <end position="479"/>
    </location>
</feature>
<evidence type="ECO:0000313" key="2">
    <source>
        <dbReference type="EMBL" id="CAG7602415.1"/>
    </source>
</evidence>
<feature type="compositionally biased region" description="Low complexity" evidence="1">
    <location>
        <begin position="1"/>
        <end position="16"/>
    </location>
</feature>
<feature type="compositionally biased region" description="Pro residues" evidence="1">
    <location>
        <begin position="157"/>
        <end position="169"/>
    </location>
</feature>
<feature type="compositionally biased region" description="Basic and acidic residues" evidence="1">
    <location>
        <begin position="379"/>
        <end position="391"/>
    </location>
</feature>
<dbReference type="AlphaFoldDB" id="A0A9W4E1H7"/>
<feature type="compositionally biased region" description="Basic and acidic residues" evidence="1">
    <location>
        <begin position="357"/>
        <end position="372"/>
    </location>
</feature>
<evidence type="ECO:0000313" key="3">
    <source>
        <dbReference type="Proteomes" id="UP001153328"/>
    </source>
</evidence>
<sequence length="552" mass="61310">MPASCRSCSPSSALASGGRESGTIASRSASRADRTVCSRRLTGSSASAGASATTWPWASSAAATRVTCSSSGSARSSDVTVMTLSIRNLPLSACSARVAWRFPLASLSMCSGLGAQSCGSATVNGSCPQEVLTTQLVWTNFLPYRAIPGDPDGLPGFPGPALPPPPNSLPPGGSRGTCIARESNQPHAPQIDRQAAYGRCAERGGGDRRGRSGRHRRQRERRHHQPGRQPRLRERAVELDLHRGQRRRRLQPRALRLRRPQGDPVEQRHRAVLADRQRAAQLPVHAERVGPGQLRLHRRQRHRRHRPVDLDARRVLLPAAQRQLHHRREHALGDRLHARLVRAARLLRRRHHAVRPRRLDHPAHDADHHTPDDPDDDSPDHPDHDPADHHTAVHRPAQARGHRLLAELRQRRHRADHRAGAEPVRHHRRGLRRRDDDTRCGVLHPGPLARLQRRAVQGRHRGQAGRGQEGDRLGRRPERHDLGTRLRLGDQLRQQRVLADADLRVQRGRHRPGERHRLDVHAAGAAGAERQGGLGPDHHDGAADDRHAVGRQ</sequence>
<dbReference type="Proteomes" id="UP001153328">
    <property type="component" value="Unassembled WGS sequence"/>
</dbReference>
<feature type="region of interest" description="Disordered" evidence="1">
    <location>
        <begin position="505"/>
        <end position="552"/>
    </location>
</feature>
<keyword evidence="3" id="KW-1185">Reference proteome</keyword>
<feature type="compositionally biased region" description="Basic and acidic residues" evidence="1">
    <location>
        <begin position="536"/>
        <end position="552"/>
    </location>
</feature>
<feature type="compositionally biased region" description="Basic and acidic residues" evidence="1">
    <location>
        <begin position="200"/>
        <end position="210"/>
    </location>
</feature>
<feature type="compositionally biased region" description="Basic residues" evidence="1">
    <location>
        <begin position="211"/>
        <end position="226"/>
    </location>
</feature>
<accession>A0A9W4E1H7</accession>
<dbReference type="EMBL" id="CAJVAX010000001">
    <property type="protein sequence ID" value="CAG7602415.1"/>
    <property type="molecule type" value="Genomic_DNA"/>
</dbReference>
<feature type="region of interest" description="Disordered" evidence="1">
    <location>
        <begin position="454"/>
        <end position="479"/>
    </location>
</feature>
<protein>
    <submittedName>
        <fullName evidence="2">Uncharacterized protein</fullName>
    </submittedName>
</protein>
<feature type="region of interest" description="Disordered" evidence="1">
    <location>
        <begin position="352"/>
        <end position="441"/>
    </location>
</feature>
<feature type="compositionally biased region" description="Basic residues" evidence="1">
    <location>
        <begin position="454"/>
        <end position="463"/>
    </location>
</feature>